<feature type="transmembrane region" description="Helical" evidence="8">
    <location>
        <begin position="388"/>
        <end position="416"/>
    </location>
</feature>
<keyword evidence="5 8" id="KW-1133">Transmembrane helix</keyword>
<feature type="transmembrane region" description="Helical" evidence="8">
    <location>
        <begin position="586"/>
        <end position="606"/>
    </location>
</feature>
<feature type="domain" description="Major facilitator superfamily (MFS) profile" evidence="9">
    <location>
        <begin position="63"/>
        <end position="482"/>
    </location>
</feature>
<dbReference type="Proteomes" id="UP000008021">
    <property type="component" value="Chromosome 3"/>
</dbReference>
<dbReference type="Gene3D" id="1.20.1250.20">
    <property type="entry name" value="MFS general substrate transporter like domains"/>
    <property type="match status" value="2"/>
</dbReference>
<dbReference type="InterPro" id="IPR003663">
    <property type="entry name" value="Sugar/inositol_transpt"/>
</dbReference>
<dbReference type="PANTHER" id="PTHR48021:SF1">
    <property type="entry name" value="GH07001P-RELATED"/>
    <property type="match status" value="1"/>
</dbReference>
<evidence type="ECO:0000256" key="3">
    <source>
        <dbReference type="ARBA" id="ARBA00022597"/>
    </source>
</evidence>
<name>A0A0E0D6F5_9ORYZ</name>
<dbReference type="EnsemblPlants" id="OMERI03G30210.1">
    <property type="protein sequence ID" value="OMERI03G30210.1"/>
    <property type="gene ID" value="OMERI03G30210"/>
</dbReference>
<dbReference type="CDD" id="cd17358">
    <property type="entry name" value="MFS_GLUT6_8_Class3_like"/>
    <property type="match status" value="2"/>
</dbReference>
<feature type="transmembrane region" description="Helical" evidence="8">
    <location>
        <begin position="58"/>
        <end position="76"/>
    </location>
</feature>
<dbReference type="InterPro" id="IPR044775">
    <property type="entry name" value="MFS_ERD6/Tret1-like"/>
</dbReference>
<dbReference type="InterPro" id="IPR036259">
    <property type="entry name" value="MFS_trans_sf"/>
</dbReference>
<proteinExistence type="inferred from homology"/>
<evidence type="ECO:0000259" key="9">
    <source>
        <dbReference type="PROSITE" id="PS50850"/>
    </source>
</evidence>
<dbReference type="NCBIfam" id="TIGR00879">
    <property type="entry name" value="SP"/>
    <property type="match status" value="2"/>
</dbReference>
<dbReference type="HOGENOM" id="CLU_001265_30_10_1"/>
<evidence type="ECO:0000256" key="2">
    <source>
        <dbReference type="ARBA" id="ARBA00010992"/>
    </source>
</evidence>
<feature type="transmembrane region" description="Helical" evidence="8">
    <location>
        <begin position="876"/>
        <end position="904"/>
    </location>
</feature>
<dbReference type="GO" id="GO:0016020">
    <property type="term" value="C:membrane"/>
    <property type="evidence" value="ECO:0007669"/>
    <property type="project" value="UniProtKB-SubCell"/>
</dbReference>
<feature type="transmembrane region" description="Helical" evidence="8">
    <location>
        <begin position="618"/>
        <end position="636"/>
    </location>
</feature>
<feature type="transmembrane region" description="Helical" evidence="8">
    <location>
        <begin position="354"/>
        <end position="376"/>
    </location>
</feature>
<feature type="transmembrane region" description="Helical" evidence="8">
    <location>
        <begin position="152"/>
        <end position="175"/>
    </location>
</feature>
<accession>A0A0E0D6F5</accession>
<evidence type="ECO:0000256" key="1">
    <source>
        <dbReference type="ARBA" id="ARBA00004141"/>
    </source>
</evidence>
<dbReference type="PANTHER" id="PTHR48021">
    <property type="match status" value="1"/>
</dbReference>
<evidence type="ECO:0000313" key="11">
    <source>
        <dbReference type="Proteomes" id="UP000008021"/>
    </source>
</evidence>
<feature type="transmembrane region" description="Helical" evidence="8">
    <location>
        <begin position="460"/>
        <end position="478"/>
    </location>
</feature>
<dbReference type="AlphaFoldDB" id="A0A0E0D6F5"/>
<feature type="transmembrane region" description="Helical" evidence="8">
    <location>
        <begin position="548"/>
        <end position="566"/>
    </location>
</feature>
<feature type="transmembrane region" description="Helical" evidence="8">
    <location>
        <begin position="187"/>
        <end position="205"/>
    </location>
</feature>
<keyword evidence="3" id="KW-0813">Transport</keyword>
<organism evidence="10">
    <name type="scientific">Oryza meridionalis</name>
    <dbReference type="NCBI Taxonomy" id="40149"/>
    <lineage>
        <taxon>Eukaryota</taxon>
        <taxon>Viridiplantae</taxon>
        <taxon>Streptophyta</taxon>
        <taxon>Embryophyta</taxon>
        <taxon>Tracheophyta</taxon>
        <taxon>Spermatophyta</taxon>
        <taxon>Magnoliopsida</taxon>
        <taxon>Liliopsida</taxon>
        <taxon>Poales</taxon>
        <taxon>Poaceae</taxon>
        <taxon>BOP clade</taxon>
        <taxon>Oryzoideae</taxon>
        <taxon>Oryzeae</taxon>
        <taxon>Oryzinae</taxon>
        <taxon>Oryza</taxon>
    </lineage>
</organism>
<feature type="transmembrane region" description="Helical" evidence="8">
    <location>
        <begin position="642"/>
        <end position="665"/>
    </location>
</feature>
<dbReference type="eggNOG" id="KOG0254">
    <property type="taxonomic scope" value="Eukaryota"/>
</dbReference>
<comment type="similarity">
    <text evidence="2">Belongs to the major facilitator superfamily. Sugar transporter (TC 2.A.1.1) family.</text>
</comment>
<feature type="transmembrane region" description="Helical" evidence="8">
    <location>
        <begin position="211"/>
        <end position="232"/>
    </location>
</feature>
<comment type="subcellular location">
    <subcellularLocation>
        <location evidence="1">Membrane</location>
        <topology evidence="1">Multi-pass membrane protein</topology>
    </subcellularLocation>
</comment>
<feature type="transmembrane region" description="Helical" evidence="8">
    <location>
        <begin position="814"/>
        <end position="835"/>
    </location>
</feature>
<evidence type="ECO:0000256" key="4">
    <source>
        <dbReference type="ARBA" id="ARBA00022692"/>
    </source>
</evidence>
<dbReference type="PROSITE" id="PS50850">
    <property type="entry name" value="MFS"/>
    <property type="match status" value="2"/>
</dbReference>
<keyword evidence="4 8" id="KW-0812">Transmembrane</keyword>
<dbReference type="Gramene" id="OMERI03G30210.1">
    <property type="protein sequence ID" value="OMERI03G30210.1"/>
    <property type="gene ID" value="OMERI03G30210"/>
</dbReference>
<dbReference type="InterPro" id="IPR005828">
    <property type="entry name" value="MFS_sugar_transport-like"/>
</dbReference>
<keyword evidence="11" id="KW-1185">Reference proteome</keyword>
<keyword evidence="3" id="KW-0762">Sugar transport</keyword>
<feature type="transmembrane region" description="Helical" evidence="8">
    <location>
        <begin position="948"/>
        <end position="966"/>
    </location>
</feature>
<feature type="transmembrane region" description="Helical" evidence="8">
    <location>
        <begin position="701"/>
        <end position="722"/>
    </location>
</feature>
<reference evidence="10" key="2">
    <citation type="submission" date="2018-05" db="EMBL/GenBank/DDBJ databases">
        <title>OmerRS3 (Oryza meridionalis Reference Sequence Version 3).</title>
        <authorList>
            <person name="Zhang J."/>
            <person name="Kudrna D."/>
            <person name="Lee S."/>
            <person name="Talag J."/>
            <person name="Welchert J."/>
            <person name="Wing R.A."/>
        </authorList>
    </citation>
    <scope>NUCLEOTIDE SEQUENCE [LARGE SCALE GENOMIC DNA]</scope>
    <source>
        <strain evidence="10">cv. OR44</strain>
    </source>
</reference>
<evidence type="ECO:0000256" key="5">
    <source>
        <dbReference type="ARBA" id="ARBA00022989"/>
    </source>
</evidence>
<dbReference type="PROSITE" id="PS00216">
    <property type="entry name" value="SUGAR_TRANSPORT_1"/>
    <property type="match status" value="2"/>
</dbReference>
<feature type="transmembrane region" description="Helical" evidence="8">
    <location>
        <begin position="325"/>
        <end position="347"/>
    </location>
</feature>
<evidence type="ECO:0000256" key="6">
    <source>
        <dbReference type="ARBA" id="ARBA00023136"/>
    </source>
</evidence>
<dbReference type="InterPro" id="IPR020846">
    <property type="entry name" value="MFS_dom"/>
</dbReference>
<feature type="transmembrane region" description="Helical" evidence="8">
    <location>
        <begin position="677"/>
        <end position="695"/>
    </location>
</feature>
<sequence>MNGGGSRRGGASCADESGSDQDGGGLRKPLLNTGSWYRMGSRSSLAASSMAAIRESHVSAFLCTLIVALGPIQFGFTSGFSSPTQDAIIRDLKLSISEFSAFGSLSNVGAMVGAIASGQMAEYIGRKGSLIIAAVPNIIGWLAISFAKDASFLYMGRLLEGFGVGVISYTVPVYIAEISHQNTRGALGSVNQLSVTIGILLAYLLGMFVPWRLLAVIGSIPCTLLIPGLFFIPESPRWLAKMKMMDDFEASLQVLRGFETDITAERAVASANKRTTVRFKELNQKKYRTPLLIGTGLLVLQNLSGINGILFYASRIFRDAGFTNSDLATCALGAIQVLATGVTTWLLDRAGRRILLIISTAGMTLSLLAVSVVFFLEGNISHDSRSFYILSMISLVALVAYIITFSFGMGAIPWVMMSEILPVSIKSLGGSFATLANMLTSWAITMTANLLLSWSAGGTFLSYMIVAAFTLVFVIFRVPETKGRTLEEIQGCGVGGVGDESGSDYESGGGMRKPLLMHTGSWYRMGSRQGSLTGAGTSSMAILRESHVSAFLCTLIVALGPIQFGFTGGFSSPTQDAIIRDLNLTLSEFSVFGSLSNVGAMVGAIASGQMAEYIGRKGSLMIAAIPNIIGWLAISFAKDSSFLYMGRLLEGFGVGVISYTVPVYIAEISPQNMRGALGSVNQLSVTIGILLAYLLGMFVPWRLLAVIGILPCTVLIPGLFFIPESPRWLAKMNMMDDFETSLQVLRGFETDISAEVNDIKRAVASANKRTTIRFQELNQKKYRTPLILGIGLLVLQQLSGINGILFYAGLTNSDLATCALGAIQVLATGVTTWLLDRAGRRILLIISSAGMTLSLLAVAVVFFLKDSISQDSHMYYTLSMISLVALVAFVIAFSFGMGAIPWIIMSEILPVSIKSLAGSFATLANWLTSFAITMTANLMLSWSAGGTFVSYMVVSAFTLVFVILWVPETKGRTLEEIQWSFR</sequence>
<evidence type="ECO:0000256" key="8">
    <source>
        <dbReference type="SAM" id="Phobius"/>
    </source>
</evidence>
<feature type="transmembrane region" description="Helical" evidence="8">
    <location>
        <begin position="842"/>
        <end position="864"/>
    </location>
</feature>
<evidence type="ECO:0000313" key="10">
    <source>
        <dbReference type="EnsemblPlants" id="OMERI03G30210.1"/>
    </source>
</evidence>
<feature type="domain" description="Major facilitator superfamily (MFS) profile" evidence="9">
    <location>
        <begin position="553"/>
        <end position="970"/>
    </location>
</feature>
<dbReference type="PROSITE" id="PS00217">
    <property type="entry name" value="SUGAR_TRANSPORT_2"/>
    <property type="match status" value="2"/>
</dbReference>
<feature type="transmembrane region" description="Helical" evidence="8">
    <location>
        <begin position="128"/>
        <end position="146"/>
    </location>
</feature>
<dbReference type="InterPro" id="IPR050549">
    <property type="entry name" value="MFS_Trehalose_Transporter"/>
</dbReference>
<dbReference type="Pfam" id="PF00083">
    <property type="entry name" value="Sugar_tr"/>
    <property type="match status" value="2"/>
</dbReference>
<feature type="transmembrane region" description="Helical" evidence="8">
    <location>
        <begin position="291"/>
        <end position="313"/>
    </location>
</feature>
<dbReference type="FunFam" id="1.20.1250.20:FF:000043">
    <property type="entry name" value="sugar transporter ERD6-like 6"/>
    <property type="match status" value="2"/>
</dbReference>
<feature type="transmembrane region" description="Helical" evidence="8">
    <location>
        <begin position="786"/>
        <end position="808"/>
    </location>
</feature>
<reference evidence="10" key="1">
    <citation type="submission" date="2015-04" db="UniProtKB">
        <authorList>
            <consortium name="EnsemblPlants"/>
        </authorList>
    </citation>
    <scope>IDENTIFICATION</scope>
</reference>
<dbReference type="GO" id="GO:0051119">
    <property type="term" value="F:sugar transmembrane transporter activity"/>
    <property type="evidence" value="ECO:0007669"/>
    <property type="project" value="InterPro"/>
</dbReference>
<evidence type="ECO:0000256" key="7">
    <source>
        <dbReference type="SAM" id="MobiDB-lite"/>
    </source>
</evidence>
<dbReference type="SUPFAM" id="SSF103473">
    <property type="entry name" value="MFS general substrate transporter"/>
    <property type="match status" value="2"/>
</dbReference>
<feature type="transmembrane region" description="Helical" evidence="8">
    <location>
        <begin position="428"/>
        <end position="454"/>
    </location>
</feature>
<feature type="transmembrane region" description="Helical" evidence="8">
    <location>
        <begin position="96"/>
        <end position="116"/>
    </location>
</feature>
<dbReference type="PRINTS" id="PR00171">
    <property type="entry name" value="SUGRTRNSPORT"/>
</dbReference>
<feature type="transmembrane region" description="Helical" evidence="8">
    <location>
        <begin position="916"/>
        <end position="936"/>
    </location>
</feature>
<protein>
    <recommendedName>
        <fullName evidence="9">Major facilitator superfamily (MFS) profile domain-containing protein</fullName>
    </recommendedName>
</protein>
<dbReference type="InterPro" id="IPR005829">
    <property type="entry name" value="Sugar_transporter_CS"/>
</dbReference>
<keyword evidence="6 8" id="KW-0472">Membrane</keyword>
<feature type="region of interest" description="Disordered" evidence="7">
    <location>
        <begin position="1"/>
        <end position="27"/>
    </location>
</feature>